<evidence type="ECO:0000313" key="7">
    <source>
        <dbReference type="EMBL" id="THH22499.1"/>
    </source>
</evidence>
<dbReference type="OrthoDB" id="10018191at2759"/>
<dbReference type="AlphaFoldDB" id="A0A4S4MAY5"/>
<feature type="region of interest" description="Disordered" evidence="5">
    <location>
        <begin position="597"/>
        <end position="639"/>
    </location>
</feature>
<feature type="compositionally biased region" description="Low complexity" evidence="5">
    <location>
        <begin position="216"/>
        <end position="254"/>
    </location>
</feature>
<dbReference type="Gene3D" id="3.30.160.60">
    <property type="entry name" value="Classic Zinc Finger"/>
    <property type="match status" value="1"/>
</dbReference>
<sequence length="740" mass="78367">PRSRRLSTAQMGTDSSPPVAVDNDLFDLAADHRHPDSASPDSPDVDHDMAAAAVASMPSQFPPPSSTQGGVKRKHTGERPFTCHCSKQFSRLDNLRQHAQTVHADKQDQNERMMHELTSLHASMTAASKGSGARAKRQQQAATVAPSLDGTVPSMAIKQEDNNIGIPTMHQRPGTSTGYEGGNGIMYHPGANSWHVHSTDVDRRAANNHSFRDPGQSFRAPTSSSSSAASSAASPAFAQQQFLQQHQQHPGQSFLVPSSATFNFSLPDISGHAAPGSQSGPGGSARPSSSSTAAAADPNRSLPPISTVVSASLAGAIPLPHQPAPPAFVVPNQPAVAGQSSHTSLTDSHVLPLPTPHQYGRRPSTANRPGTAPAAYYYPSAANAFPPGSGPLPAVVSHRPELSLSFIAGGQQHGRGNWATGGPASASSSQLYRSHSGGGGGDSAASGGDEPTSPAGGAYDSPFSFHAPSTSTSATEQHGYRDQPAGLPNPRKRPHSGSDDDDVAARERGRPDTGRPVSSGGWRPGTSGLAGGGDYDSPIAPHHPHNSSSSHQRLPLSAPATVTSHPSSTSPVSAGSSNSNGPHLPRATARAHIYSQELHRQQQEQMRHQQEQIWEQQQRQEERRRDERQQQQQQNTNSAAQEEYLQQLALAEAFHHQQQQQQQRTTNSPHGLPGHNPHYFPPQAGSGQEGAYMDGEYHQQQAEAAMLDHQEAYHLADLVGVQEGSPNGGMIKYDSPLPLE</sequence>
<dbReference type="InterPro" id="IPR013087">
    <property type="entry name" value="Znf_C2H2_type"/>
</dbReference>
<feature type="region of interest" description="Disordered" evidence="5">
    <location>
        <begin position="206"/>
        <end position="301"/>
    </location>
</feature>
<keyword evidence="3" id="KW-0862">Zinc</keyword>
<gene>
    <name evidence="7" type="ORF">EUX98_g8192</name>
</gene>
<evidence type="ECO:0000313" key="8">
    <source>
        <dbReference type="Proteomes" id="UP000308730"/>
    </source>
</evidence>
<feature type="compositionally biased region" description="Polar residues" evidence="5">
    <location>
        <begin position="467"/>
        <end position="476"/>
    </location>
</feature>
<dbReference type="EMBL" id="SGPM01000415">
    <property type="protein sequence ID" value="THH22499.1"/>
    <property type="molecule type" value="Genomic_DNA"/>
</dbReference>
<feature type="compositionally biased region" description="Low complexity" evidence="5">
    <location>
        <begin position="270"/>
        <end position="296"/>
    </location>
</feature>
<feature type="region of interest" description="Disordered" evidence="5">
    <location>
        <begin position="414"/>
        <end position="585"/>
    </location>
</feature>
<organism evidence="7 8">
    <name type="scientific">Antrodiella citrinella</name>
    <dbReference type="NCBI Taxonomy" id="2447956"/>
    <lineage>
        <taxon>Eukaryota</taxon>
        <taxon>Fungi</taxon>
        <taxon>Dikarya</taxon>
        <taxon>Basidiomycota</taxon>
        <taxon>Agaricomycotina</taxon>
        <taxon>Agaricomycetes</taxon>
        <taxon>Polyporales</taxon>
        <taxon>Steccherinaceae</taxon>
        <taxon>Antrodiella</taxon>
    </lineage>
</organism>
<feature type="region of interest" description="Disordered" evidence="5">
    <location>
        <begin position="1"/>
        <end position="79"/>
    </location>
</feature>
<evidence type="ECO:0000256" key="4">
    <source>
        <dbReference type="PROSITE-ProRule" id="PRU00042"/>
    </source>
</evidence>
<proteinExistence type="predicted"/>
<accession>A0A4S4MAY5</accession>
<feature type="region of interest" description="Disordered" evidence="5">
    <location>
        <begin position="654"/>
        <end position="689"/>
    </location>
</feature>
<keyword evidence="1" id="KW-0479">Metal-binding</keyword>
<dbReference type="FunFam" id="3.30.160.60:FF:000446">
    <property type="entry name" value="Zinc finger protein"/>
    <property type="match status" value="1"/>
</dbReference>
<feature type="region of interest" description="Disordered" evidence="5">
    <location>
        <begin position="165"/>
        <end position="184"/>
    </location>
</feature>
<keyword evidence="2 4" id="KW-0863">Zinc-finger</keyword>
<dbReference type="InterPro" id="IPR036236">
    <property type="entry name" value="Znf_C2H2_sf"/>
</dbReference>
<dbReference type="Proteomes" id="UP000308730">
    <property type="component" value="Unassembled WGS sequence"/>
</dbReference>
<feature type="compositionally biased region" description="Low complexity" evidence="5">
    <location>
        <begin position="654"/>
        <end position="663"/>
    </location>
</feature>
<dbReference type="PROSITE" id="PS50157">
    <property type="entry name" value="ZINC_FINGER_C2H2_2"/>
    <property type="match status" value="1"/>
</dbReference>
<feature type="compositionally biased region" description="Basic and acidic residues" evidence="5">
    <location>
        <begin position="618"/>
        <end position="629"/>
    </location>
</feature>
<name>A0A4S4MAY5_9APHY</name>
<dbReference type="GO" id="GO:0008270">
    <property type="term" value="F:zinc ion binding"/>
    <property type="evidence" value="ECO:0007669"/>
    <property type="project" value="UniProtKB-KW"/>
</dbReference>
<feature type="region of interest" description="Disordered" evidence="5">
    <location>
        <begin position="338"/>
        <end position="372"/>
    </location>
</feature>
<protein>
    <recommendedName>
        <fullName evidence="6">C2H2-type domain-containing protein</fullName>
    </recommendedName>
</protein>
<feature type="compositionally biased region" description="Low complexity" evidence="5">
    <location>
        <begin position="546"/>
        <end position="582"/>
    </location>
</feature>
<reference evidence="7 8" key="1">
    <citation type="submission" date="2019-02" db="EMBL/GenBank/DDBJ databases">
        <title>Genome sequencing of the rare red list fungi Antrodiella citrinella (Flaviporus citrinellus).</title>
        <authorList>
            <person name="Buettner E."/>
            <person name="Kellner H."/>
        </authorList>
    </citation>
    <scope>NUCLEOTIDE SEQUENCE [LARGE SCALE GENOMIC DNA]</scope>
    <source>
        <strain evidence="7 8">DSM 108506</strain>
    </source>
</reference>
<evidence type="ECO:0000256" key="5">
    <source>
        <dbReference type="SAM" id="MobiDB-lite"/>
    </source>
</evidence>
<feature type="compositionally biased region" description="Polar residues" evidence="5">
    <location>
        <begin position="255"/>
        <end position="264"/>
    </location>
</feature>
<evidence type="ECO:0000256" key="1">
    <source>
        <dbReference type="ARBA" id="ARBA00022723"/>
    </source>
</evidence>
<feature type="compositionally biased region" description="Basic and acidic residues" evidence="5">
    <location>
        <begin position="503"/>
        <end position="513"/>
    </location>
</feature>
<feature type="compositionally biased region" description="Polar residues" evidence="5">
    <location>
        <begin position="1"/>
        <end position="16"/>
    </location>
</feature>
<dbReference type="SUPFAM" id="SSF57667">
    <property type="entry name" value="beta-beta-alpha zinc fingers"/>
    <property type="match status" value="1"/>
</dbReference>
<feature type="non-terminal residue" evidence="7">
    <location>
        <position position="1"/>
    </location>
</feature>
<evidence type="ECO:0000259" key="6">
    <source>
        <dbReference type="PROSITE" id="PS50157"/>
    </source>
</evidence>
<feature type="domain" description="C2H2-type" evidence="6">
    <location>
        <begin position="81"/>
        <end position="108"/>
    </location>
</feature>
<feature type="compositionally biased region" description="Polar residues" evidence="5">
    <location>
        <begin position="338"/>
        <end position="347"/>
    </location>
</feature>
<evidence type="ECO:0000256" key="2">
    <source>
        <dbReference type="ARBA" id="ARBA00022771"/>
    </source>
</evidence>
<feature type="compositionally biased region" description="Basic and acidic residues" evidence="5">
    <location>
        <begin position="597"/>
        <end position="610"/>
    </location>
</feature>
<evidence type="ECO:0000256" key="3">
    <source>
        <dbReference type="ARBA" id="ARBA00022833"/>
    </source>
</evidence>
<comment type="caution">
    <text evidence="7">The sequence shown here is derived from an EMBL/GenBank/DDBJ whole genome shotgun (WGS) entry which is preliminary data.</text>
</comment>
<keyword evidence="8" id="KW-1185">Reference proteome</keyword>